<evidence type="ECO:0000313" key="2">
    <source>
        <dbReference type="EMBL" id="EXG77803.1"/>
    </source>
</evidence>
<keyword evidence="3" id="KW-1185">Reference proteome</keyword>
<feature type="transmembrane region" description="Helical" evidence="1">
    <location>
        <begin position="12"/>
        <end position="31"/>
    </location>
</feature>
<name>A0ABP3BCC4_9BACT</name>
<evidence type="ECO:0000313" key="3">
    <source>
        <dbReference type="Proteomes" id="UP000243438"/>
    </source>
</evidence>
<feature type="transmembrane region" description="Helical" evidence="1">
    <location>
        <begin position="262"/>
        <end position="282"/>
    </location>
</feature>
<keyword evidence="1" id="KW-1133">Transmembrane helix</keyword>
<evidence type="ECO:0000256" key="1">
    <source>
        <dbReference type="SAM" id="Phobius"/>
    </source>
</evidence>
<comment type="caution">
    <text evidence="2">The sequence shown here is derived from an EMBL/GenBank/DDBJ whole genome shotgun (WGS) entry which is preliminary data.</text>
</comment>
<organism evidence="2 3">
    <name type="scientific">Xylanibacter oryzae DSM 17970</name>
    <dbReference type="NCBI Taxonomy" id="915438"/>
    <lineage>
        <taxon>Bacteria</taxon>
        <taxon>Pseudomonadati</taxon>
        <taxon>Bacteroidota</taxon>
        <taxon>Bacteroidia</taxon>
        <taxon>Bacteroidales</taxon>
        <taxon>Prevotellaceae</taxon>
        <taxon>Xylanibacter</taxon>
    </lineage>
</organism>
<keyword evidence="1" id="KW-0812">Transmembrane</keyword>
<feature type="transmembrane region" description="Helical" evidence="1">
    <location>
        <begin position="155"/>
        <end position="176"/>
    </location>
</feature>
<gene>
    <name evidence="2" type="ORF">XylorDRAFT_0150</name>
</gene>
<reference evidence="2" key="1">
    <citation type="submission" date="2013-07" db="EMBL/GenBank/DDBJ databases">
        <authorList>
            <consortium name="DOE Joint Genome Institute"/>
            <person name="Anderson I."/>
            <person name="Huntemann M."/>
            <person name="Han J."/>
            <person name="Chen A."/>
            <person name="Kyrpides N."/>
            <person name="Mavromatis K."/>
            <person name="Markowitz V."/>
            <person name="Palaniappan K."/>
            <person name="Ivanova N."/>
            <person name="Schaumberg A."/>
            <person name="Pati A."/>
            <person name="Liolios K."/>
            <person name="Nordberg H.P."/>
            <person name="Cantor M.N."/>
            <person name="Hua S.X."/>
            <person name="Woyke T."/>
        </authorList>
    </citation>
    <scope>NUCLEOTIDE SEQUENCE [LARGE SCALE GENOMIC DNA]</scope>
    <source>
        <strain evidence="2">DSM 17970</strain>
    </source>
</reference>
<dbReference type="EMBL" id="JFBS01000001">
    <property type="protein sequence ID" value="EXG77803.1"/>
    <property type="molecule type" value="Genomic_DNA"/>
</dbReference>
<feature type="transmembrane region" description="Helical" evidence="1">
    <location>
        <begin position="73"/>
        <end position="103"/>
    </location>
</feature>
<dbReference type="RefSeq" id="WP_036876085.1">
    <property type="nucleotide sequence ID" value="NZ_KK073873.1"/>
</dbReference>
<feature type="transmembrane region" description="Helical" evidence="1">
    <location>
        <begin position="237"/>
        <end position="256"/>
    </location>
</feature>
<proteinExistence type="predicted"/>
<feature type="transmembrane region" description="Helical" evidence="1">
    <location>
        <begin position="289"/>
        <end position="308"/>
    </location>
</feature>
<keyword evidence="1" id="KW-0472">Membrane</keyword>
<dbReference type="Proteomes" id="UP000243438">
    <property type="component" value="Unassembled WGS sequence"/>
</dbReference>
<protein>
    <submittedName>
        <fullName evidence="2">Uncharacterized protein</fullName>
    </submittedName>
</protein>
<feature type="transmembrane region" description="Helical" evidence="1">
    <location>
        <begin position="115"/>
        <end position="143"/>
    </location>
</feature>
<sequence length="313" mass="35911">MVVKRLQNRVAESRLALPAIAVYAIIMWITSGLFTKGLWLQFALFVISTYLIVEMNNKYALIRTYSRMVSCSFLVMTLAASGLLYSVSGNIVQLCFVAFYTLLFNCYQNKKSAGWTFYAFSCLGLASLLFVQILYFIPVLWLVMLFNIQSLSFRTFWASIFGIIVPYWILGCYYLVNGDLANIATHFAALEQFGTFAQFTSLTVNKIATFGYVLILALIGSIHFMRKNYNDKIRIRMIFNTFIVMDLLSVVFIILQPQHYDMLIRLMIINTCPLIGHFITLTKTWITNIGFYIILISSILLTIFNIWAPSFSF</sequence>
<feature type="transmembrane region" description="Helical" evidence="1">
    <location>
        <begin position="37"/>
        <end position="53"/>
    </location>
</feature>
<feature type="transmembrane region" description="Helical" evidence="1">
    <location>
        <begin position="207"/>
        <end position="225"/>
    </location>
</feature>
<accession>A0ABP3BCC4</accession>